<feature type="transmembrane region" description="Helical" evidence="8">
    <location>
        <begin position="246"/>
        <end position="268"/>
    </location>
</feature>
<evidence type="ECO:0000256" key="5">
    <source>
        <dbReference type="ARBA" id="ARBA00022692"/>
    </source>
</evidence>
<dbReference type="InterPro" id="IPR037294">
    <property type="entry name" value="ABC_BtuC-like"/>
</dbReference>
<feature type="transmembrane region" description="Helical" evidence="8">
    <location>
        <begin position="70"/>
        <end position="91"/>
    </location>
</feature>
<feature type="transmembrane region" description="Helical" evidence="8">
    <location>
        <begin position="129"/>
        <end position="148"/>
    </location>
</feature>
<comment type="similarity">
    <text evidence="2">Belongs to the binding-protein-dependent transport system permease family. FecCD subfamily.</text>
</comment>
<evidence type="ECO:0000256" key="1">
    <source>
        <dbReference type="ARBA" id="ARBA00004651"/>
    </source>
</evidence>
<feature type="transmembrane region" description="Helical" evidence="8">
    <location>
        <begin position="313"/>
        <end position="333"/>
    </location>
</feature>
<evidence type="ECO:0000256" key="7">
    <source>
        <dbReference type="ARBA" id="ARBA00023136"/>
    </source>
</evidence>
<gene>
    <name evidence="9" type="ORF">ACFFNX_23715</name>
</gene>
<feature type="transmembrane region" description="Helical" evidence="8">
    <location>
        <begin position="20"/>
        <end position="41"/>
    </location>
</feature>
<dbReference type="CDD" id="cd06550">
    <property type="entry name" value="TM_ABC_iron-siderophores_like"/>
    <property type="match status" value="1"/>
</dbReference>
<evidence type="ECO:0000313" key="10">
    <source>
        <dbReference type="Proteomes" id="UP001589627"/>
    </source>
</evidence>
<evidence type="ECO:0000256" key="4">
    <source>
        <dbReference type="ARBA" id="ARBA00022475"/>
    </source>
</evidence>
<feature type="transmembrane region" description="Helical" evidence="8">
    <location>
        <begin position="103"/>
        <end position="123"/>
    </location>
</feature>
<comment type="caution">
    <text evidence="9">The sequence shown here is derived from an EMBL/GenBank/DDBJ whole genome shotgun (WGS) entry which is preliminary data.</text>
</comment>
<dbReference type="Gene3D" id="1.10.3470.10">
    <property type="entry name" value="ABC transporter involved in vitamin B12 uptake, BtuC"/>
    <property type="match status" value="1"/>
</dbReference>
<dbReference type="PANTHER" id="PTHR30472">
    <property type="entry name" value="FERRIC ENTEROBACTIN TRANSPORT SYSTEM PERMEASE PROTEIN"/>
    <property type="match status" value="1"/>
</dbReference>
<protein>
    <submittedName>
        <fullName evidence="9">FecCD family ABC transporter permease</fullName>
    </submittedName>
</protein>
<evidence type="ECO:0000256" key="8">
    <source>
        <dbReference type="SAM" id="Phobius"/>
    </source>
</evidence>
<sequence>MFTVRPRGVEISFRIRRRSLTVTSALVALTVLAGLAGTFLYGDMTPAEALRTLTGHGSRSDEFLLYTLRAPRLLCAAVVGLALGASGAVFQSLTRNPLGSPDVIGLTSGSSTGAVLAITVVHAGIGMTAAGALAGGLGTAALVYLLAFRRGVQGYRMILVGIGVGALLHAATGYLLTRARLEDAQVAQVWLVGSLNGRGWTEFFPAAAALAVLLPLALAAARWLPMLEMGDDTARGLGLWVETTRLVLALLGVALVGLATATAGPISFVALAAPQVARRLTGASGPGVLPAALTGALLTVAGDIAAERVFPGGLPVGVVSGATGGAYLAWLLARELRAGR</sequence>
<feature type="transmembrane region" description="Helical" evidence="8">
    <location>
        <begin position="288"/>
        <end position="306"/>
    </location>
</feature>
<dbReference type="Pfam" id="PF01032">
    <property type="entry name" value="FecCD"/>
    <property type="match status" value="1"/>
</dbReference>
<comment type="subcellular location">
    <subcellularLocation>
        <location evidence="1">Cell membrane</location>
        <topology evidence="1">Multi-pass membrane protein</topology>
    </subcellularLocation>
</comment>
<name>A0ABV5YJJ2_9ACTN</name>
<dbReference type="SUPFAM" id="SSF81345">
    <property type="entry name" value="ABC transporter involved in vitamin B12 uptake, BtuC"/>
    <property type="match status" value="1"/>
</dbReference>
<feature type="transmembrane region" description="Helical" evidence="8">
    <location>
        <begin position="155"/>
        <end position="176"/>
    </location>
</feature>
<evidence type="ECO:0000256" key="3">
    <source>
        <dbReference type="ARBA" id="ARBA00022448"/>
    </source>
</evidence>
<evidence type="ECO:0000313" key="9">
    <source>
        <dbReference type="EMBL" id="MFB9835195.1"/>
    </source>
</evidence>
<keyword evidence="10" id="KW-1185">Reference proteome</keyword>
<dbReference type="EMBL" id="JBHLZP010000184">
    <property type="protein sequence ID" value="MFB9835195.1"/>
    <property type="molecule type" value="Genomic_DNA"/>
</dbReference>
<dbReference type="Proteomes" id="UP001589627">
    <property type="component" value="Unassembled WGS sequence"/>
</dbReference>
<keyword evidence="6 8" id="KW-1133">Transmembrane helix</keyword>
<dbReference type="PANTHER" id="PTHR30472:SF24">
    <property type="entry name" value="FERRIC ENTEROBACTIN TRANSPORT SYSTEM PERMEASE PROTEIN FEPG"/>
    <property type="match status" value="1"/>
</dbReference>
<accession>A0ABV5YJJ2</accession>
<dbReference type="InterPro" id="IPR000522">
    <property type="entry name" value="ABC_transptr_permease_BtuC"/>
</dbReference>
<keyword evidence="4" id="KW-1003">Cell membrane</keyword>
<keyword evidence="7 8" id="KW-0472">Membrane</keyword>
<dbReference type="RefSeq" id="WP_378206241.1">
    <property type="nucleotide sequence ID" value="NZ_JBHLZP010000184.1"/>
</dbReference>
<reference evidence="9 10" key="1">
    <citation type="submission" date="2024-09" db="EMBL/GenBank/DDBJ databases">
        <authorList>
            <person name="Sun Q."/>
            <person name="Mori K."/>
        </authorList>
    </citation>
    <scope>NUCLEOTIDE SEQUENCE [LARGE SCALE GENOMIC DNA]</scope>
    <source>
        <strain evidence="9 10">TBRC 0563</strain>
    </source>
</reference>
<evidence type="ECO:0000256" key="2">
    <source>
        <dbReference type="ARBA" id="ARBA00007935"/>
    </source>
</evidence>
<organism evidence="9 10">
    <name type="scientific">Actinoallomurus acaciae</name>
    <dbReference type="NCBI Taxonomy" id="502577"/>
    <lineage>
        <taxon>Bacteria</taxon>
        <taxon>Bacillati</taxon>
        <taxon>Actinomycetota</taxon>
        <taxon>Actinomycetes</taxon>
        <taxon>Streptosporangiales</taxon>
        <taxon>Thermomonosporaceae</taxon>
        <taxon>Actinoallomurus</taxon>
    </lineage>
</organism>
<feature type="transmembrane region" description="Helical" evidence="8">
    <location>
        <begin position="203"/>
        <end position="225"/>
    </location>
</feature>
<keyword evidence="3" id="KW-0813">Transport</keyword>
<proteinExistence type="inferred from homology"/>
<evidence type="ECO:0000256" key="6">
    <source>
        <dbReference type="ARBA" id="ARBA00022989"/>
    </source>
</evidence>
<keyword evidence="5 8" id="KW-0812">Transmembrane</keyword>